<dbReference type="Pfam" id="PF07676">
    <property type="entry name" value="PD40"/>
    <property type="match status" value="4"/>
</dbReference>
<dbReference type="Gene3D" id="2.120.10.30">
    <property type="entry name" value="TolB, C-terminal domain"/>
    <property type="match status" value="1"/>
</dbReference>
<dbReference type="PANTHER" id="PTHR36842">
    <property type="entry name" value="PROTEIN TOLB HOMOLOG"/>
    <property type="match status" value="1"/>
</dbReference>
<dbReference type="EMBL" id="JAENIM010000037">
    <property type="protein sequence ID" value="MBK1790931.1"/>
    <property type="molecule type" value="Genomic_DNA"/>
</dbReference>
<dbReference type="InterPro" id="IPR011042">
    <property type="entry name" value="6-blade_b-propeller_TolB-like"/>
</dbReference>
<comment type="similarity">
    <text evidence="1">Belongs to the TolB family.</text>
</comment>
<dbReference type="RefSeq" id="WP_200310952.1">
    <property type="nucleotide sequence ID" value="NZ_JAENIM010000037.1"/>
</dbReference>
<keyword evidence="2" id="KW-0732">Signal</keyword>
<evidence type="ECO:0000313" key="4">
    <source>
        <dbReference type="Proteomes" id="UP000624703"/>
    </source>
</evidence>
<sequence>MKANIWKPVLAAVLSVATIAVVAAEQNKQMNNSEPQEMVSELCIGQLAGEFSHRVVYQSAEVIQAPNWSPDGKWLVYNSAGKLYKIPADGSAEPAEIPAGSHTNISNDHLISPDGQWIYYSKFPHIYRLPFAGGTPEQITLSLRTGLSSSAWLHGISPDGKTLVFCGVDPEKKKGDIWLMDSAGGSEKLLYASDGHEDGPNFSADGKWVYFNSDQTGNAQIYRIATAGGEVERLTQDSRVNWFPHPQPAGEKFIYLSYPAGTEGHPPNLPVQIHSMPLAGGQPSVELELFGGNGTMNSPCWKADGSAFAFVKYRKKPDQ</sequence>
<evidence type="ECO:0000313" key="3">
    <source>
        <dbReference type="EMBL" id="MBK1790931.1"/>
    </source>
</evidence>
<dbReference type="SUPFAM" id="SSF82171">
    <property type="entry name" value="DPP6 N-terminal domain-like"/>
    <property type="match status" value="1"/>
</dbReference>
<keyword evidence="4" id="KW-1185">Reference proteome</keyword>
<dbReference type="Proteomes" id="UP000624703">
    <property type="component" value="Unassembled WGS sequence"/>
</dbReference>
<dbReference type="PANTHER" id="PTHR36842:SF1">
    <property type="entry name" value="PROTEIN TOLB"/>
    <property type="match status" value="1"/>
</dbReference>
<name>A0A8J7SJ73_9BACT</name>
<organism evidence="3 4">
    <name type="scientific">Persicirhabdus sediminis</name>
    <dbReference type="NCBI Taxonomy" id="454144"/>
    <lineage>
        <taxon>Bacteria</taxon>
        <taxon>Pseudomonadati</taxon>
        <taxon>Verrucomicrobiota</taxon>
        <taxon>Verrucomicrobiia</taxon>
        <taxon>Verrucomicrobiales</taxon>
        <taxon>Verrucomicrobiaceae</taxon>
        <taxon>Persicirhabdus</taxon>
    </lineage>
</organism>
<gene>
    <name evidence="3" type="ORF">JIN82_07155</name>
</gene>
<comment type="caution">
    <text evidence="3">The sequence shown here is derived from an EMBL/GenBank/DDBJ whole genome shotgun (WGS) entry which is preliminary data.</text>
</comment>
<feature type="chain" id="PRO_5035195402" evidence="2">
    <location>
        <begin position="24"/>
        <end position="319"/>
    </location>
</feature>
<evidence type="ECO:0000256" key="2">
    <source>
        <dbReference type="SAM" id="SignalP"/>
    </source>
</evidence>
<protein>
    <submittedName>
        <fullName evidence="3">TolB family protein</fullName>
    </submittedName>
</protein>
<reference evidence="3" key="1">
    <citation type="submission" date="2021-01" db="EMBL/GenBank/DDBJ databases">
        <title>Modified the classification status of verrucomicrobia.</title>
        <authorList>
            <person name="Feng X."/>
        </authorList>
    </citation>
    <scope>NUCLEOTIDE SEQUENCE</scope>
    <source>
        <strain evidence="3">_KCTC 22039</strain>
    </source>
</reference>
<dbReference type="AlphaFoldDB" id="A0A8J7SJ73"/>
<evidence type="ECO:0000256" key="1">
    <source>
        <dbReference type="ARBA" id="ARBA00009820"/>
    </source>
</evidence>
<dbReference type="InterPro" id="IPR011659">
    <property type="entry name" value="WD40"/>
</dbReference>
<proteinExistence type="inferred from homology"/>
<feature type="signal peptide" evidence="2">
    <location>
        <begin position="1"/>
        <end position="23"/>
    </location>
</feature>
<accession>A0A8J7SJ73</accession>